<dbReference type="EMBL" id="CYKH01001172">
    <property type="protein sequence ID" value="CUI14486.1"/>
    <property type="molecule type" value="Genomic_DNA"/>
</dbReference>
<protein>
    <submittedName>
        <fullName evidence="1">Uncharacterized protein</fullName>
    </submittedName>
</protein>
<dbReference type="OrthoDB" id="277038at2759"/>
<dbReference type="AlphaFoldDB" id="A0A0S4KFQ7"/>
<organism evidence="1 2">
    <name type="scientific">Bodo saltans</name>
    <name type="common">Flagellated protozoan</name>
    <dbReference type="NCBI Taxonomy" id="75058"/>
    <lineage>
        <taxon>Eukaryota</taxon>
        <taxon>Discoba</taxon>
        <taxon>Euglenozoa</taxon>
        <taxon>Kinetoplastea</taxon>
        <taxon>Metakinetoplastina</taxon>
        <taxon>Eubodonida</taxon>
        <taxon>Bodonidae</taxon>
        <taxon>Bodo</taxon>
    </lineage>
</organism>
<proteinExistence type="predicted"/>
<dbReference type="Proteomes" id="UP000051952">
    <property type="component" value="Unassembled WGS sequence"/>
</dbReference>
<name>A0A0S4KFQ7_BODSA</name>
<reference evidence="2" key="1">
    <citation type="submission" date="2015-09" db="EMBL/GenBank/DDBJ databases">
        <authorList>
            <consortium name="Pathogen Informatics"/>
        </authorList>
    </citation>
    <scope>NUCLEOTIDE SEQUENCE [LARGE SCALE GENOMIC DNA]</scope>
    <source>
        <strain evidence="2">Lake Konstanz</strain>
    </source>
</reference>
<dbReference type="VEuPathDB" id="TriTrypDB:BSAL_90115"/>
<evidence type="ECO:0000313" key="2">
    <source>
        <dbReference type="Proteomes" id="UP000051952"/>
    </source>
</evidence>
<accession>A0A0S4KFQ7</accession>
<feature type="non-terminal residue" evidence="1">
    <location>
        <position position="329"/>
    </location>
</feature>
<gene>
    <name evidence="1" type="ORF">BSAL_90115</name>
</gene>
<keyword evidence="2" id="KW-1185">Reference proteome</keyword>
<sequence length="329" mass="34721">MFAKKSISAATALPNAKNIKAFLHPTSNRISLFCNLEENHGASSSGKTITIASSGGNKPLGSSNANIGLNVFCKNLESLDLSDKAIGALANLSEVTPGLEWQVVDKHLHFLLDFDKTQPRVAKSEKSTLLMSSSGFKRVGATGISVNMNCYIKTGVTFNPEGLKTFAEVPIQIPENVTVEVSEDGQSLLITADLSDVEVDGMTSIPSVSIGEGLTVNVHIKKVSPSSSTAQAQKSPSKASKKAATFVPVGDSTSVSVSGAGTDNVQFKLDLQDLGFSSTGKTLLRASSKGFQQVGNLRVNAMVYSKDIKPALKEIISKFLATKEDPLTV</sequence>
<evidence type="ECO:0000313" key="1">
    <source>
        <dbReference type="EMBL" id="CUI14486.1"/>
    </source>
</evidence>